<proteinExistence type="predicted"/>
<evidence type="ECO:0000313" key="3">
    <source>
        <dbReference type="Proteomes" id="UP000320461"/>
    </source>
</evidence>
<dbReference type="AlphaFoldDB" id="A0A4Y3KN24"/>
<reference evidence="2 3" key="1">
    <citation type="submission" date="2019-06" db="EMBL/GenBank/DDBJ databases">
        <title>Whole genome shotgun sequence of Cellulomonas gelida NBRC 3748.</title>
        <authorList>
            <person name="Hosoyama A."/>
            <person name="Uohara A."/>
            <person name="Ohji S."/>
            <person name="Ichikawa N."/>
        </authorList>
    </citation>
    <scope>NUCLEOTIDE SEQUENCE [LARGE SCALE GENOMIC DNA]</scope>
    <source>
        <strain evidence="2 3">NBRC 3748</strain>
    </source>
</reference>
<dbReference type="EMBL" id="BJLQ01000050">
    <property type="protein sequence ID" value="GEA85809.1"/>
    <property type="molecule type" value="Genomic_DNA"/>
</dbReference>
<protein>
    <submittedName>
        <fullName evidence="2">Uncharacterized protein</fullName>
    </submittedName>
</protein>
<gene>
    <name evidence="2" type="ORF">CGE01nite_30600</name>
</gene>
<organism evidence="2 3">
    <name type="scientific">Cellulomonas gelida</name>
    <dbReference type="NCBI Taxonomy" id="1712"/>
    <lineage>
        <taxon>Bacteria</taxon>
        <taxon>Bacillati</taxon>
        <taxon>Actinomycetota</taxon>
        <taxon>Actinomycetes</taxon>
        <taxon>Micrococcales</taxon>
        <taxon>Cellulomonadaceae</taxon>
        <taxon>Cellulomonas</taxon>
    </lineage>
</organism>
<name>A0A4Y3KN24_9CELL</name>
<dbReference type="Proteomes" id="UP000320461">
    <property type="component" value="Unassembled WGS sequence"/>
</dbReference>
<evidence type="ECO:0000256" key="1">
    <source>
        <dbReference type="SAM" id="MobiDB-lite"/>
    </source>
</evidence>
<evidence type="ECO:0000313" key="2">
    <source>
        <dbReference type="EMBL" id="GEA85809.1"/>
    </source>
</evidence>
<keyword evidence="3" id="KW-1185">Reference proteome</keyword>
<accession>A0A4Y3KN24</accession>
<feature type="region of interest" description="Disordered" evidence="1">
    <location>
        <begin position="164"/>
        <end position="192"/>
    </location>
</feature>
<comment type="caution">
    <text evidence="2">The sequence shown here is derived from an EMBL/GenBank/DDBJ whole genome shotgun (WGS) entry which is preliminary data.</text>
</comment>
<sequence length="368" mass="37701">MGVDVGAGVAQDRGVQVPEVASPSTARRRAVATRRGRGRGWGAVRRLVRLGGVGAIVGLVGLGAGCGGLAVPPDPAVETTSPTPRLPQPVLAGLDVELAQARLDWERRVVQVRVANESGVDVTVTEARLTTPGAQGVAVSARPRPVRDGVDRDLSVALGAARCTDEPRREVGTRGAVPGSPDGAASSSEGGDASALVELDVVDDAGRTGTWRGVPGDPNGLLARIHGEDCAAATVGSGARLTLSDTVELGEVDGRTVGSVTLRLDPVPSGPRVQVLQVDGTVLLTPLGGAPSWPVQLDSSDGPAEVTLTFEPARCDPHAVAEDKRGVFLGIRTRVAGGDLPVFFLTPSDELRGAVHRFIGTACGWPDS</sequence>
<feature type="compositionally biased region" description="Low complexity" evidence="1">
    <location>
        <begin position="175"/>
        <end position="192"/>
    </location>
</feature>